<dbReference type="PANTHER" id="PTHR42733:SF12">
    <property type="entry name" value="PROTEINASE"/>
    <property type="match status" value="1"/>
</dbReference>
<sequence>MAQTLDGKKIAFLLTDGVEQVELTHPWQAVKDAGGTPVLISPKDDTVQGMNGDTEEGDTFDVDVTLADAKPEDYASLVIPGGVVNADHLRMEKDAVAFAKAFFDAKKPVAAICHGPWLLVEAGVVDGRKLTSYPSLQTDLRNAGATWVDETVVVDQGLTTSRNPDDLDAFSAKIVEEAAEGQHEGQHA</sequence>
<feature type="domain" description="DJ-1/PfpI" evidence="2">
    <location>
        <begin position="8"/>
        <end position="177"/>
    </location>
</feature>
<dbReference type="PANTHER" id="PTHR42733">
    <property type="entry name" value="DJ-1 PROTEIN"/>
    <property type="match status" value="1"/>
</dbReference>
<evidence type="ECO:0000313" key="3">
    <source>
        <dbReference type="EMBL" id="GGC94154.1"/>
    </source>
</evidence>
<keyword evidence="3" id="KW-0645">Protease</keyword>
<dbReference type="GO" id="GO:0006508">
    <property type="term" value="P:proteolysis"/>
    <property type="evidence" value="ECO:0007669"/>
    <property type="project" value="UniProtKB-KW"/>
</dbReference>
<dbReference type="InterPro" id="IPR002818">
    <property type="entry name" value="DJ-1/PfpI"/>
</dbReference>
<reference evidence="4" key="1">
    <citation type="journal article" date="2019" name="Int. J. Syst. Evol. Microbiol.">
        <title>The Global Catalogue of Microorganisms (GCM) 10K type strain sequencing project: providing services to taxonomists for standard genome sequencing and annotation.</title>
        <authorList>
            <consortium name="The Broad Institute Genomics Platform"/>
            <consortium name="The Broad Institute Genome Sequencing Center for Infectious Disease"/>
            <person name="Wu L."/>
            <person name="Ma J."/>
        </authorList>
    </citation>
    <scope>NUCLEOTIDE SEQUENCE [LARGE SCALE GENOMIC DNA]</scope>
    <source>
        <strain evidence="4">CGMCC 1.15480</strain>
    </source>
</reference>
<dbReference type="PROSITE" id="PS51276">
    <property type="entry name" value="PEPTIDASE_C56_PFPI"/>
    <property type="match status" value="1"/>
</dbReference>
<dbReference type="NCBIfam" id="TIGR01382">
    <property type="entry name" value="PfpI"/>
    <property type="match status" value="1"/>
</dbReference>
<dbReference type="Pfam" id="PF01965">
    <property type="entry name" value="DJ-1_PfpI"/>
    <property type="match status" value="1"/>
</dbReference>
<dbReference type="RefSeq" id="WP_188668408.1">
    <property type="nucleotide sequence ID" value="NZ_BMJI01000013.1"/>
</dbReference>
<comment type="similarity">
    <text evidence="1">Belongs to the peptidase C56 family.</text>
</comment>
<dbReference type="GO" id="GO:0008233">
    <property type="term" value="F:peptidase activity"/>
    <property type="evidence" value="ECO:0007669"/>
    <property type="project" value="UniProtKB-KW"/>
</dbReference>
<dbReference type="InterPro" id="IPR006286">
    <property type="entry name" value="C56_PfpI-like"/>
</dbReference>
<proteinExistence type="inferred from homology"/>
<name>A0ABQ1PBU3_9MICC</name>
<accession>A0ABQ1PBU3</accession>
<comment type="caution">
    <text evidence="3">The sequence shown here is derived from an EMBL/GenBank/DDBJ whole genome shotgun (WGS) entry which is preliminary data.</text>
</comment>
<dbReference type="Gene3D" id="3.40.50.880">
    <property type="match status" value="1"/>
</dbReference>
<dbReference type="SUPFAM" id="SSF52317">
    <property type="entry name" value="Class I glutamine amidotransferase-like"/>
    <property type="match status" value="1"/>
</dbReference>
<dbReference type="Proteomes" id="UP000597761">
    <property type="component" value="Unassembled WGS sequence"/>
</dbReference>
<gene>
    <name evidence="3" type="ORF">GCM10011512_21490</name>
</gene>
<keyword evidence="3" id="KW-0378">Hydrolase</keyword>
<evidence type="ECO:0000313" key="4">
    <source>
        <dbReference type="Proteomes" id="UP000597761"/>
    </source>
</evidence>
<evidence type="ECO:0000256" key="1">
    <source>
        <dbReference type="ARBA" id="ARBA00008542"/>
    </source>
</evidence>
<keyword evidence="4" id="KW-1185">Reference proteome</keyword>
<protein>
    <submittedName>
        <fullName evidence="3">Protease</fullName>
    </submittedName>
</protein>
<organism evidence="3 4">
    <name type="scientific">Tersicoccus solisilvae</name>
    <dbReference type="NCBI Taxonomy" id="1882339"/>
    <lineage>
        <taxon>Bacteria</taxon>
        <taxon>Bacillati</taxon>
        <taxon>Actinomycetota</taxon>
        <taxon>Actinomycetes</taxon>
        <taxon>Micrococcales</taxon>
        <taxon>Micrococcaceae</taxon>
        <taxon>Tersicoccus</taxon>
    </lineage>
</organism>
<dbReference type="CDD" id="cd03134">
    <property type="entry name" value="GATase1_PfpI_like"/>
    <property type="match status" value="1"/>
</dbReference>
<evidence type="ECO:0000259" key="2">
    <source>
        <dbReference type="Pfam" id="PF01965"/>
    </source>
</evidence>
<dbReference type="EMBL" id="BMJI01000013">
    <property type="protein sequence ID" value="GGC94154.1"/>
    <property type="molecule type" value="Genomic_DNA"/>
</dbReference>
<dbReference type="InterPro" id="IPR029062">
    <property type="entry name" value="Class_I_gatase-like"/>
</dbReference>